<feature type="non-terminal residue" evidence="1">
    <location>
        <position position="46"/>
    </location>
</feature>
<accession>A0A0F9DLX9</accession>
<organism evidence="1">
    <name type="scientific">marine sediment metagenome</name>
    <dbReference type="NCBI Taxonomy" id="412755"/>
    <lineage>
        <taxon>unclassified sequences</taxon>
        <taxon>metagenomes</taxon>
        <taxon>ecological metagenomes</taxon>
    </lineage>
</organism>
<dbReference type="EMBL" id="LAZR01031068">
    <property type="protein sequence ID" value="KKL54811.1"/>
    <property type="molecule type" value="Genomic_DNA"/>
</dbReference>
<gene>
    <name evidence="1" type="ORF">LCGC14_2261660</name>
</gene>
<evidence type="ECO:0000313" key="1">
    <source>
        <dbReference type="EMBL" id="KKL54811.1"/>
    </source>
</evidence>
<comment type="caution">
    <text evidence="1">The sequence shown here is derived from an EMBL/GenBank/DDBJ whole genome shotgun (WGS) entry which is preliminary data.</text>
</comment>
<proteinExistence type="predicted"/>
<name>A0A0F9DLX9_9ZZZZ</name>
<protein>
    <submittedName>
        <fullName evidence="1">Uncharacterized protein</fullName>
    </submittedName>
</protein>
<reference evidence="1" key="1">
    <citation type="journal article" date="2015" name="Nature">
        <title>Complex archaea that bridge the gap between prokaryotes and eukaryotes.</title>
        <authorList>
            <person name="Spang A."/>
            <person name="Saw J.H."/>
            <person name="Jorgensen S.L."/>
            <person name="Zaremba-Niedzwiedzka K."/>
            <person name="Martijn J."/>
            <person name="Lind A.E."/>
            <person name="van Eijk R."/>
            <person name="Schleper C."/>
            <person name="Guy L."/>
            <person name="Ettema T.J."/>
        </authorList>
    </citation>
    <scope>NUCLEOTIDE SEQUENCE</scope>
</reference>
<sequence length="46" mass="5464">MDGIKIVLDRKRYIKPNKNQRPVNQSYELAKEFGEYCEIPVLVVLR</sequence>
<dbReference type="AlphaFoldDB" id="A0A0F9DLX9"/>